<evidence type="ECO:0000256" key="9">
    <source>
        <dbReference type="SAM" id="Phobius"/>
    </source>
</evidence>
<dbReference type="GO" id="GO:0030245">
    <property type="term" value="P:cellulose catabolic process"/>
    <property type="evidence" value="ECO:0007669"/>
    <property type="project" value="UniProtKB-KW"/>
</dbReference>
<dbReference type="GO" id="GO:0008810">
    <property type="term" value="F:cellulase activity"/>
    <property type="evidence" value="ECO:0007669"/>
    <property type="project" value="UniProtKB-EC"/>
</dbReference>
<dbReference type="Pfam" id="PF00759">
    <property type="entry name" value="Glyco_hydro_9"/>
    <property type="match status" value="1"/>
</dbReference>
<keyword evidence="13" id="KW-1185">Reference proteome</keyword>
<reference evidence="12" key="1">
    <citation type="submission" date="2020-04" db="EMBL/GenBank/DDBJ databases">
        <title>Analysis of mating type loci in Filobasidium floriforme.</title>
        <authorList>
            <person name="Nowrousian M."/>
        </authorList>
    </citation>
    <scope>NUCLEOTIDE SEQUENCE</scope>
    <source>
        <strain evidence="12">CBS 6242</strain>
    </source>
</reference>
<evidence type="ECO:0000256" key="6">
    <source>
        <dbReference type="ARBA" id="ARBA00023277"/>
    </source>
</evidence>
<evidence type="ECO:0000256" key="4">
    <source>
        <dbReference type="ARBA" id="ARBA00022801"/>
    </source>
</evidence>
<dbReference type="InterPro" id="IPR008928">
    <property type="entry name" value="6-hairpin_glycosidase_sf"/>
</dbReference>
<keyword evidence="8" id="KW-0624">Polysaccharide degradation</keyword>
<keyword evidence="4" id="KW-0378">Hydrolase</keyword>
<dbReference type="EC" id="3.2.1.4" evidence="3"/>
<evidence type="ECO:0000256" key="3">
    <source>
        <dbReference type="ARBA" id="ARBA00012601"/>
    </source>
</evidence>
<dbReference type="Gene3D" id="1.50.10.10">
    <property type="match status" value="1"/>
</dbReference>
<keyword evidence="9" id="KW-0812">Transmembrane</keyword>
<dbReference type="InterPro" id="IPR001701">
    <property type="entry name" value="Glyco_hydro_9"/>
</dbReference>
<name>A0A8K0JVU7_9TREE</name>
<evidence type="ECO:0000256" key="1">
    <source>
        <dbReference type="ARBA" id="ARBA00000966"/>
    </source>
</evidence>
<feature type="transmembrane region" description="Helical" evidence="9">
    <location>
        <begin position="555"/>
        <end position="576"/>
    </location>
</feature>
<dbReference type="EMBL" id="JABELV010000008">
    <property type="protein sequence ID" value="KAG7571338.1"/>
    <property type="molecule type" value="Genomic_DNA"/>
</dbReference>
<dbReference type="Proteomes" id="UP000812966">
    <property type="component" value="Unassembled WGS sequence"/>
</dbReference>
<keyword evidence="7" id="KW-0326">Glycosidase</keyword>
<dbReference type="SUPFAM" id="SSF48208">
    <property type="entry name" value="Six-hairpin glycosidases"/>
    <property type="match status" value="1"/>
</dbReference>
<feature type="domain" description="Glycoside hydrolase family 9" evidence="11">
    <location>
        <begin position="46"/>
        <end position="503"/>
    </location>
</feature>
<sequence>MLGPFLALCALIDIAFAQLTPSVVYQPPDPSEGAQVTNGTRPNQQYSDLLGNALWFYEAQRSGKLPDSNRVPWRNDSVLNDGSDWGIDLSRGYFDAGDYSINSFNLAGTLFEICWGATMYGAGYDAANQTAYLDQMLRWGLDWAMRAHPQPNTIYAQVGNLSDSGTYWGGDQNIPEPRPAFPINETHPGTDLASAFSSMFSMCSLLYSPGVTLNTTTTAGSPTGMGDAELAAQLRQHAVDSYSFAMNTTMVLYPLSIPEAGAGYNSSSFADDLTLAAISLALLTNNSAYYVEALDHYNTYALSTISGAMNWDGRNPAVFMSLVEAALARPALAQGAGLATNLTGWQTQMEAYLDGILEGKKSRPYFTNGRLLWYEGDSNSASLNVALNAAILFDRYAPYSNVSWKPQQYHDFALTQLDYALGKNPLNAVYVVGTHNNSIHNPHSAPASGGNSLQTLDTYPVTMAHTLYGACVGGPDAEDRYWDLRGNYEQSEVAIDYTAPILTLAAYHVMTSDRDPFYTSLASGSYTPTPGHPCNEDYPCGGDGGGGGLSKGAKIAIGVVVPVVVLAGIFTGVWLWKRRKSRRY</sequence>
<dbReference type="InterPro" id="IPR012341">
    <property type="entry name" value="6hp_glycosidase-like_sf"/>
</dbReference>
<organism evidence="12 13">
    <name type="scientific">Filobasidium floriforme</name>
    <dbReference type="NCBI Taxonomy" id="5210"/>
    <lineage>
        <taxon>Eukaryota</taxon>
        <taxon>Fungi</taxon>
        <taxon>Dikarya</taxon>
        <taxon>Basidiomycota</taxon>
        <taxon>Agaricomycotina</taxon>
        <taxon>Tremellomycetes</taxon>
        <taxon>Filobasidiales</taxon>
        <taxon>Filobasidiaceae</taxon>
        <taxon>Filobasidium</taxon>
    </lineage>
</organism>
<keyword evidence="10" id="KW-0732">Signal</keyword>
<proteinExistence type="inferred from homology"/>
<dbReference type="PANTHER" id="PTHR22298">
    <property type="entry name" value="ENDO-1,4-BETA-GLUCANASE"/>
    <property type="match status" value="1"/>
</dbReference>
<keyword evidence="5" id="KW-0136">Cellulose degradation</keyword>
<dbReference type="AlphaFoldDB" id="A0A8K0JVU7"/>
<keyword evidence="6" id="KW-0119">Carbohydrate metabolism</keyword>
<evidence type="ECO:0000313" key="12">
    <source>
        <dbReference type="EMBL" id="KAG7571338.1"/>
    </source>
</evidence>
<feature type="chain" id="PRO_5035432048" description="cellulase" evidence="10">
    <location>
        <begin position="18"/>
        <end position="584"/>
    </location>
</feature>
<protein>
    <recommendedName>
        <fullName evidence="3">cellulase</fullName>
        <ecNumber evidence="3">3.2.1.4</ecNumber>
    </recommendedName>
</protein>
<evidence type="ECO:0000256" key="10">
    <source>
        <dbReference type="SAM" id="SignalP"/>
    </source>
</evidence>
<keyword evidence="9" id="KW-1133">Transmembrane helix</keyword>
<comment type="similarity">
    <text evidence="2">Belongs to the glycosyl hydrolase 9 (cellulase E) family.</text>
</comment>
<evidence type="ECO:0000313" key="13">
    <source>
        <dbReference type="Proteomes" id="UP000812966"/>
    </source>
</evidence>
<evidence type="ECO:0000256" key="2">
    <source>
        <dbReference type="ARBA" id="ARBA00007072"/>
    </source>
</evidence>
<evidence type="ECO:0000256" key="8">
    <source>
        <dbReference type="ARBA" id="ARBA00023326"/>
    </source>
</evidence>
<evidence type="ECO:0000256" key="5">
    <source>
        <dbReference type="ARBA" id="ARBA00023001"/>
    </source>
</evidence>
<feature type="signal peptide" evidence="10">
    <location>
        <begin position="1"/>
        <end position="17"/>
    </location>
</feature>
<evidence type="ECO:0000256" key="7">
    <source>
        <dbReference type="ARBA" id="ARBA00023295"/>
    </source>
</evidence>
<accession>A0A8K0JVU7</accession>
<comment type="catalytic activity">
    <reaction evidence="1">
        <text>Endohydrolysis of (1-&gt;4)-beta-D-glucosidic linkages in cellulose, lichenin and cereal beta-D-glucans.</text>
        <dbReference type="EC" id="3.2.1.4"/>
    </reaction>
</comment>
<dbReference type="OrthoDB" id="10257085at2759"/>
<evidence type="ECO:0000259" key="11">
    <source>
        <dbReference type="Pfam" id="PF00759"/>
    </source>
</evidence>
<keyword evidence="9" id="KW-0472">Membrane</keyword>
<gene>
    <name evidence="12" type="ORF">FFLO_00690</name>
</gene>
<comment type="caution">
    <text evidence="12">The sequence shown here is derived from an EMBL/GenBank/DDBJ whole genome shotgun (WGS) entry which is preliminary data.</text>
</comment>